<gene>
    <name evidence="3" type="ORF">HMN09_01173600</name>
</gene>
<keyword evidence="4" id="KW-1185">Reference proteome</keyword>
<name>A0A8H6S7F2_MYCCL</name>
<keyword evidence="1" id="KW-0696">RNA-directed RNA polymerase</keyword>
<dbReference type="EC" id="2.7.7.48" evidence="1"/>
<accession>A0A8H6S7F2</accession>
<dbReference type="GO" id="GO:0003968">
    <property type="term" value="F:RNA-directed RNA polymerase activity"/>
    <property type="evidence" value="ECO:0007669"/>
    <property type="project" value="UniProtKB-KW"/>
</dbReference>
<sequence>MPPQLFKPLTRPPHLILSPPAGGASPPVRMVLVCKATIDPTGQRTGVPRVEGEQWYMTPEPESRATRILKDHGLLRLEFVPRGTVTMEQRKHLVEDGLRHGITVIGDDSRPRRYQPLGVSTSSLEAGELICIRGNEPTAVADFKKKAGDPLAAYFDFDGAYAPCARAFELLLRPSLETSVKIDNGSILSLNDTFVEVPSSCGIVRRSIAATILESLRELENIPSVLGLQHGGWSGLFEVWPDTKFGELSDATGKKIAVRNSMRVFPTENAIYPVELVDDSSVKPVYLDEYMALRLLISQQPVEQMVRATDNLINSISHCDRKGVYGIVDAIPDQRYEGALRKSILDLLSAGHELADYRVASEVRRLQERIKNSMMSYGLKVPVLNSAEVLTIVAPPGTLQRGEACIQLEGD</sequence>
<evidence type="ECO:0000313" key="3">
    <source>
        <dbReference type="EMBL" id="KAF7293782.1"/>
    </source>
</evidence>
<evidence type="ECO:0000313" key="4">
    <source>
        <dbReference type="Proteomes" id="UP000613580"/>
    </source>
</evidence>
<keyword evidence="1" id="KW-0694">RNA-binding</keyword>
<comment type="catalytic activity">
    <reaction evidence="1">
        <text>RNA(n) + a ribonucleoside 5'-triphosphate = RNA(n+1) + diphosphate</text>
        <dbReference type="Rhea" id="RHEA:21248"/>
        <dbReference type="Rhea" id="RHEA-COMP:14527"/>
        <dbReference type="Rhea" id="RHEA-COMP:17342"/>
        <dbReference type="ChEBI" id="CHEBI:33019"/>
        <dbReference type="ChEBI" id="CHEBI:61557"/>
        <dbReference type="ChEBI" id="CHEBI:140395"/>
        <dbReference type="EC" id="2.7.7.48"/>
    </reaction>
</comment>
<dbReference type="InterPro" id="IPR057596">
    <property type="entry name" value="RDRP_core"/>
</dbReference>
<dbReference type="GO" id="GO:0003723">
    <property type="term" value="F:RNA binding"/>
    <property type="evidence" value="ECO:0007669"/>
    <property type="project" value="UniProtKB-KW"/>
</dbReference>
<proteinExistence type="inferred from homology"/>
<comment type="similarity">
    <text evidence="1">Belongs to the RdRP family.</text>
</comment>
<feature type="domain" description="RDRP core" evidence="2">
    <location>
        <begin position="58"/>
        <end position="409"/>
    </location>
</feature>
<dbReference type="AlphaFoldDB" id="A0A8H6S7F2"/>
<evidence type="ECO:0000259" key="2">
    <source>
        <dbReference type="Pfam" id="PF05183"/>
    </source>
</evidence>
<keyword evidence="1" id="KW-0808">Transferase</keyword>
<dbReference type="Pfam" id="PF05183">
    <property type="entry name" value="RdRP"/>
    <property type="match status" value="1"/>
</dbReference>
<dbReference type="EMBL" id="JACAZE010000020">
    <property type="protein sequence ID" value="KAF7293782.1"/>
    <property type="molecule type" value="Genomic_DNA"/>
</dbReference>
<protein>
    <recommendedName>
        <fullName evidence="1">RNA-dependent RNA polymerase</fullName>
        <ecNumber evidence="1">2.7.7.48</ecNumber>
    </recommendedName>
</protein>
<reference evidence="3" key="1">
    <citation type="submission" date="2020-05" db="EMBL/GenBank/DDBJ databases">
        <title>Mycena genomes resolve the evolution of fungal bioluminescence.</title>
        <authorList>
            <person name="Tsai I.J."/>
        </authorList>
    </citation>
    <scope>NUCLEOTIDE SEQUENCE</scope>
    <source>
        <strain evidence="3">110903Hualien_Pintung</strain>
    </source>
</reference>
<keyword evidence="1" id="KW-0548">Nucleotidyltransferase</keyword>
<comment type="caution">
    <text evidence="3">The sequence shown here is derived from an EMBL/GenBank/DDBJ whole genome shotgun (WGS) entry which is preliminary data.</text>
</comment>
<evidence type="ECO:0000256" key="1">
    <source>
        <dbReference type="RuleBase" id="RU363098"/>
    </source>
</evidence>
<dbReference type="Proteomes" id="UP000613580">
    <property type="component" value="Unassembled WGS sequence"/>
</dbReference>
<organism evidence="3 4">
    <name type="scientific">Mycena chlorophos</name>
    <name type="common">Agaric fungus</name>
    <name type="synonym">Agaricus chlorophos</name>
    <dbReference type="NCBI Taxonomy" id="658473"/>
    <lineage>
        <taxon>Eukaryota</taxon>
        <taxon>Fungi</taxon>
        <taxon>Dikarya</taxon>
        <taxon>Basidiomycota</taxon>
        <taxon>Agaricomycotina</taxon>
        <taxon>Agaricomycetes</taxon>
        <taxon>Agaricomycetidae</taxon>
        <taxon>Agaricales</taxon>
        <taxon>Marasmiineae</taxon>
        <taxon>Mycenaceae</taxon>
        <taxon>Mycena</taxon>
    </lineage>
</organism>